<dbReference type="AlphaFoldDB" id="A0A132A9M1"/>
<dbReference type="Proteomes" id="UP000616769">
    <property type="component" value="Unassembled WGS sequence"/>
</dbReference>
<keyword evidence="3 13" id="KW-0444">Lipid biosynthesis</keyword>
<accession>A0A132A9M1</accession>
<dbReference type="GO" id="GO:0006636">
    <property type="term" value="P:unsaturated fatty acid biosynthetic process"/>
    <property type="evidence" value="ECO:0007669"/>
    <property type="project" value="TreeGrafter"/>
</dbReference>
<keyword evidence="8 13" id="KW-0560">Oxidoreductase</keyword>
<comment type="cofactor">
    <cofactor evidence="13">
        <name>Fe(2+)</name>
        <dbReference type="ChEBI" id="CHEBI:29033"/>
    </cofactor>
</comment>
<dbReference type="InterPro" id="IPR015876">
    <property type="entry name" value="Acyl-CoA_DS"/>
</dbReference>
<dbReference type="PRINTS" id="PR00075">
    <property type="entry name" value="FACDDSATRASE"/>
</dbReference>
<evidence type="ECO:0000313" key="15">
    <source>
        <dbReference type="EMBL" id="KPM07653.1"/>
    </source>
</evidence>
<gene>
    <name evidence="15" type="ORF">QR98_0061520</name>
</gene>
<evidence type="ECO:0000256" key="11">
    <source>
        <dbReference type="ARBA" id="ARBA00023136"/>
    </source>
</evidence>
<evidence type="ECO:0000256" key="4">
    <source>
        <dbReference type="ARBA" id="ARBA00022692"/>
    </source>
</evidence>
<keyword evidence="12 13" id="KW-0275">Fatty acid biosynthesis</keyword>
<comment type="caution">
    <text evidence="15">The sequence shown here is derived from an EMBL/GenBank/DDBJ whole genome shotgun (WGS) entry which is preliminary data.</text>
</comment>
<dbReference type="Pfam" id="PF00487">
    <property type="entry name" value="FA_desaturase"/>
    <property type="match status" value="1"/>
</dbReference>
<keyword evidence="4 13" id="KW-0812">Transmembrane</keyword>
<proteinExistence type="inferred from homology"/>
<dbReference type="CDD" id="cd03505">
    <property type="entry name" value="Delta9-FADS-like"/>
    <property type="match status" value="1"/>
</dbReference>
<keyword evidence="10" id="KW-0443">Lipid metabolism</keyword>
<evidence type="ECO:0000256" key="12">
    <source>
        <dbReference type="ARBA" id="ARBA00023160"/>
    </source>
</evidence>
<comment type="domain">
    <text evidence="13">The histidine box domains are involved in binding the catalytic metal ions.</text>
</comment>
<evidence type="ECO:0000256" key="8">
    <source>
        <dbReference type="ARBA" id="ARBA00023002"/>
    </source>
</evidence>
<keyword evidence="9" id="KW-0408">Iron</keyword>
<evidence type="ECO:0000256" key="2">
    <source>
        <dbReference type="ARBA" id="ARBA00009295"/>
    </source>
</evidence>
<comment type="similarity">
    <text evidence="2 13">Belongs to the fatty acid desaturase type 1 family.</text>
</comment>
<evidence type="ECO:0000256" key="9">
    <source>
        <dbReference type="ARBA" id="ARBA00023004"/>
    </source>
</evidence>
<keyword evidence="11" id="KW-0472">Membrane</keyword>
<dbReference type="GO" id="GO:0004768">
    <property type="term" value="F:stearoyl-CoA 9-desaturase activity"/>
    <property type="evidence" value="ECO:0007669"/>
    <property type="project" value="TreeGrafter"/>
</dbReference>
<keyword evidence="5" id="KW-0479">Metal-binding</keyword>
<dbReference type="GO" id="GO:0005506">
    <property type="term" value="F:iron ion binding"/>
    <property type="evidence" value="ECO:0007669"/>
    <property type="project" value="TreeGrafter"/>
</dbReference>
<feature type="domain" description="Fatty acid desaturase" evidence="14">
    <location>
        <begin position="5"/>
        <end position="162"/>
    </location>
</feature>
<evidence type="ECO:0000256" key="10">
    <source>
        <dbReference type="ARBA" id="ARBA00023098"/>
    </source>
</evidence>
<reference evidence="15 16" key="1">
    <citation type="journal article" date="2015" name="Parasit. Vectors">
        <title>Draft genome of the scabies mite.</title>
        <authorList>
            <person name="Rider S.D.Jr."/>
            <person name="Morgan M.S."/>
            <person name="Arlian L.G."/>
        </authorList>
    </citation>
    <scope>NUCLEOTIDE SEQUENCE [LARGE SCALE GENOMIC DNA]</scope>
    <source>
        <strain evidence="15">Arlian Lab</strain>
    </source>
</reference>
<evidence type="ECO:0000256" key="6">
    <source>
        <dbReference type="ARBA" id="ARBA00022832"/>
    </source>
</evidence>
<dbReference type="PROSITE" id="PS00476">
    <property type="entry name" value="FATTY_ACID_DESATUR_1"/>
    <property type="match status" value="1"/>
</dbReference>
<evidence type="ECO:0000256" key="5">
    <source>
        <dbReference type="ARBA" id="ARBA00022723"/>
    </source>
</evidence>
<dbReference type="VEuPathDB" id="VectorBase:SSCA007013"/>
<evidence type="ECO:0000256" key="1">
    <source>
        <dbReference type="ARBA" id="ARBA00004141"/>
    </source>
</evidence>
<protein>
    <submittedName>
        <fullName evidence="15">Stearoyl-CoA desaturase 5-like protein 2</fullName>
    </submittedName>
</protein>
<evidence type="ECO:0000256" key="13">
    <source>
        <dbReference type="RuleBase" id="RU000581"/>
    </source>
</evidence>
<sequence>MALQNDIYEWSRDHRVHHKYSETNADPHNSRRGFFFAHMGWLMLKKHQDVKLKGKNIDMSDLWADPIVRFQRRFYIPLVLLCWGIIPTLIPYYLWNERLYYAFLGCVCFRYVYVLHCTWLVNSAAHLWGHRPYDRNIEPRENNSVVYLALGEGYHNYHHAFPFDYSASEYGFNLNFNLTTFLIDSFEKLGQAYDLKKPSKQMILARKIRTGDGTENLMIRRSTKQDWIVGGFITTFQLLISLVLRFIILTILEHRNKH</sequence>
<dbReference type="InterPro" id="IPR005804">
    <property type="entry name" value="FA_desaturase_dom"/>
</dbReference>
<evidence type="ECO:0000256" key="7">
    <source>
        <dbReference type="ARBA" id="ARBA00022989"/>
    </source>
</evidence>
<comment type="subcellular location">
    <subcellularLocation>
        <location evidence="1">Membrane</location>
        <topology evidence="1">Multi-pass membrane protein</topology>
    </subcellularLocation>
</comment>
<keyword evidence="6" id="KW-0276">Fatty acid metabolism</keyword>
<dbReference type="GO" id="GO:0005789">
    <property type="term" value="C:endoplasmic reticulum membrane"/>
    <property type="evidence" value="ECO:0007669"/>
    <property type="project" value="TreeGrafter"/>
</dbReference>
<dbReference type="PANTHER" id="PTHR11351:SF31">
    <property type="entry name" value="DESATURASE 1, ISOFORM A-RELATED"/>
    <property type="match status" value="1"/>
</dbReference>
<keyword evidence="7" id="KW-1133">Transmembrane helix</keyword>
<evidence type="ECO:0000259" key="14">
    <source>
        <dbReference type="Pfam" id="PF00487"/>
    </source>
</evidence>
<evidence type="ECO:0000256" key="3">
    <source>
        <dbReference type="ARBA" id="ARBA00022516"/>
    </source>
</evidence>
<evidence type="ECO:0000313" key="16">
    <source>
        <dbReference type="Proteomes" id="UP000616769"/>
    </source>
</evidence>
<dbReference type="OrthoDB" id="6406588at2759"/>
<name>A0A132A9M1_SARSC</name>
<dbReference type="EMBL" id="JXLN01011788">
    <property type="protein sequence ID" value="KPM07653.1"/>
    <property type="molecule type" value="Genomic_DNA"/>
</dbReference>
<dbReference type="InterPro" id="IPR001522">
    <property type="entry name" value="FADS-1_CS"/>
</dbReference>
<organism evidence="15 16">
    <name type="scientific">Sarcoptes scabiei</name>
    <name type="common">Itch mite</name>
    <name type="synonym">Acarus scabiei</name>
    <dbReference type="NCBI Taxonomy" id="52283"/>
    <lineage>
        <taxon>Eukaryota</taxon>
        <taxon>Metazoa</taxon>
        <taxon>Ecdysozoa</taxon>
        <taxon>Arthropoda</taxon>
        <taxon>Chelicerata</taxon>
        <taxon>Arachnida</taxon>
        <taxon>Acari</taxon>
        <taxon>Acariformes</taxon>
        <taxon>Sarcoptiformes</taxon>
        <taxon>Astigmata</taxon>
        <taxon>Psoroptidia</taxon>
        <taxon>Sarcoptoidea</taxon>
        <taxon>Sarcoptidae</taxon>
        <taxon>Sarcoptinae</taxon>
        <taxon>Sarcoptes</taxon>
    </lineage>
</organism>
<dbReference type="PANTHER" id="PTHR11351">
    <property type="entry name" value="ACYL-COA DESATURASE"/>
    <property type="match status" value="1"/>
</dbReference>